<dbReference type="Gene3D" id="3.90.1200.10">
    <property type="match status" value="1"/>
</dbReference>
<evidence type="ECO:0000313" key="3">
    <source>
        <dbReference type="EMBL" id="GHI14612.1"/>
    </source>
</evidence>
<feature type="compositionally biased region" description="Acidic residues" evidence="1">
    <location>
        <begin position="279"/>
        <end position="288"/>
    </location>
</feature>
<name>A0ABQ3NPE5_STRVG</name>
<organism evidence="3 4">
    <name type="scientific">Streptomyces virginiae</name>
    <name type="common">Streptomyces cinnamonensis</name>
    <dbReference type="NCBI Taxonomy" id="1961"/>
    <lineage>
        <taxon>Bacteria</taxon>
        <taxon>Bacillati</taxon>
        <taxon>Actinomycetota</taxon>
        <taxon>Actinomycetes</taxon>
        <taxon>Kitasatosporales</taxon>
        <taxon>Streptomycetaceae</taxon>
        <taxon>Streptomyces</taxon>
    </lineage>
</organism>
<dbReference type="InterPro" id="IPR002575">
    <property type="entry name" value="Aminoglycoside_PTrfase"/>
</dbReference>
<feature type="region of interest" description="Disordered" evidence="1">
    <location>
        <begin position="271"/>
        <end position="291"/>
    </location>
</feature>
<accession>A0ABQ3NPE5</accession>
<evidence type="ECO:0000259" key="2">
    <source>
        <dbReference type="Pfam" id="PF01636"/>
    </source>
</evidence>
<dbReference type="GeneID" id="86951998"/>
<dbReference type="EMBL" id="BNDV01000008">
    <property type="protein sequence ID" value="GHI14612.1"/>
    <property type="molecule type" value="Genomic_DNA"/>
</dbReference>
<dbReference type="InterPro" id="IPR011009">
    <property type="entry name" value="Kinase-like_dom_sf"/>
</dbReference>
<keyword evidence="4" id="KW-1185">Reference proteome</keyword>
<comment type="caution">
    <text evidence="3">The sequence shown here is derived from an EMBL/GenBank/DDBJ whole genome shotgun (WGS) entry which is preliminary data.</text>
</comment>
<gene>
    <name evidence="3" type="ORF">Scinn_40750</name>
</gene>
<feature type="domain" description="Aminoglycoside phosphotransferase" evidence="2">
    <location>
        <begin position="182"/>
        <end position="381"/>
    </location>
</feature>
<evidence type="ECO:0000313" key="4">
    <source>
        <dbReference type="Proteomes" id="UP000660554"/>
    </source>
</evidence>
<dbReference type="Pfam" id="PF01636">
    <property type="entry name" value="APH"/>
    <property type="match status" value="1"/>
</dbReference>
<protein>
    <recommendedName>
        <fullName evidence="2">Aminoglycoside phosphotransferase domain-containing protein</fullName>
    </recommendedName>
</protein>
<evidence type="ECO:0000256" key="1">
    <source>
        <dbReference type="SAM" id="MobiDB-lite"/>
    </source>
</evidence>
<dbReference type="RefSeq" id="WP_234349617.1">
    <property type="nucleotide sequence ID" value="NZ_JAGINR010000001.1"/>
</dbReference>
<dbReference type="SUPFAM" id="SSF56112">
    <property type="entry name" value="Protein kinase-like (PK-like)"/>
    <property type="match status" value="1"/>
</dbReference>
<sequence length="444" mass="47980">MRELARMEQASSRTVSVHLTHGGEYFGLLGPYGVDGGWWSSAAPVVERVSQELGVPVVVLRLAHAPSDGSSGHGGHVVYHVEALERPVGPTPRQVTSEVAALLGAAERRAGWATTAGLREALTWAGETLDEAGRPAVGRPEQVRTWNLSGIFRFRTADGGEAWLKTVNPAFNAPEGLVIALLGSVDPTLVPTVLGSDPEHGRLLLDHVPGEDCWRPSAEDVVAVVPRLVAAQVALAADGRAAAAGLRDRTLPTLVAQVNALLDRLVAEQAASPLRVPDGPEEQPEEQPEDRLTAEELTAARALAARLPALVEELTACGLPDTLVHGDFHPGNWRSDGTPAVIVDYADSAFGHPALDGLRPRQYVDGERWTQIADVWARAWREHVPGSAPERALELVEPLFHLAYAVRYQEFLDHIETSERPYHETDPVSEIRRALGCRPYWAAL</sequence>
<reference evidence="4" key="1">
    <citation type="submission" date="2020-09" db="EMBL/GenBank/DDBJ databases">
        <title>Whole genome shotgun sequence of Streptomyces cinnamonensis NBRC 15873.</title>
        <authorList>
            <person name="Komaki H."/>
            <person name="Tamura T."/>
        </authorList>
    </citation>
    <scope>NUCLEOTIDE SEQUENCE [LARGE SCALE GENOMIC DNA]</scope>
    <source>
        <strain evidence="4">NBRC 15873</strain>
    </source>
</reference>
<dbReference type="Proteomes" id="UP000660554">
    <property type="component" value="Unassembled WGS sequence"/>
</dbReference>
<proteinExistence type="predicted"/>